<reference evidence="2" key="1">
    <citation type="journal article" date="2010" name="Science">
        <title>Plasticity of animal genome architecture unmasked by rapid evolution of a pelagic tunicate.</title>
        <authorList>
            <person name="Denoeud F."/>
            <person name="Henriet S."/>
            <person name="Mungpakdee S."/>
            <person name="Aury J.M."/>
            <person name="Da Silva C."/>
            <person name="Brinkmann H."/>
            <person name="Mikhaleva J."/>
            <person name="Olsen L.C."/>
            <person name="Jubin C."/>
            <person name="Canestro C."/>
            <person name="Bouquet J.M."/>
            <person name="Danks G."/>
            <person name="Poulain J."/>
            <person name="Campsteijn C."/>
            <person name="Adamski M."/>
            <person name="Cross I."/>
            <person name="Yadetie F."/>
            <person name="Muffato M."/>
            <person name="Louis A."/>
            <person name="Butcher S."/>
            <person name="Tsagkogeorga G."/>
            <person name="Konrad A."/>
            <person name="Singh S."/>
            <person name="Jensen M.F."/>
            <person name="Cong E.H."/>
            <person name="Eikeseth-Otteraa H."/>
            <person name="Noel B."/>
            <person name="Anthouard V."/>
            <person name="Porcel B.M."/>
            <person name="Kachouri-Lafond R."/>
            <person name="Nishino A."/>
            <person name="Ugolini M."/>
            <person name="Chourrout P."/>
            <person name="Nishida H."/>
            <person name="Aasland R."/>
            <person name="Huzurbazar S."/>
            <person name="Westhof E."/>
            <person name="Delsuc F."/>
            <person name="Lehrach H."/>
            <person name="Reinhardt R."/>
            <person name="Weissenbach J."/>
            <person name="Roy S.W."/>
            <person name="Artiguenave F."/>
            <person name="Postlethwait J.H."/>
            <person name="Manak J.R."/>
            <person name="Thompson E.M."/>
            <person name="Jaillon O."/>
            <person name="Du Pasquier L."/>
            <person name="Boudinot P."/>
            <person name="Liberles D.A."/>
            <person name="Volff J.N."/>
            <person name="Philippe H."/>
            <person name="Lenhard B."/>
            <person name="Roest Crollius H."/>
            <person name="Wincker P."/>
            <person name="Chourrout D."/>
        </authorList>
    </citation>
    <scope>NUCLEOTIDE SEQUENCE [LARGE SCALE GENOMIC DNA]</scope>
</reference>
<dbReference type="AlphaFoldDB" id="E4Y6G6"/>
<dbReference type="EMBL" id="FN654296">
    <property type="protein sequence ID" value="CBY31216.1"/>
    <property type="molecule type" value="Genomic_DNA"/>
</dbReference>
<dbReference type="Proteomes" id="UP000011014">
    <property type="component" value="Unassembled WGS sequence"/>
</dbReference>
<sequence length="618" mass="69825">MKVIFLFFNLIQSYNIIELENNLDILVESLRTSNGIPGLSLAVVDLRNQAFITKGYGKRRVDEDDPVSNETLFCLASNSKLFTGIYSALVEKYTGISLDQKINDIPELRDDANIFLMLNTCALSQEVTLRDLLSHRTGTKDDSMTLTLGGDLDTRDIFASRSRFLLQQQTIRSKYKYSNSGYTLAGHVAEKLCQTSSFCMSMLGNTWEEGMESIFNLAGMQNSVVAQNITKNAIFFDDKTARSTLVDWLGNQHPNSLDVISRSKAMEPSYGVVSSSKDMARWIEFILSSPMTAELKLGTDFDQDGIPCTGCRKVFSKGAGSSPTDTEVVYALGTRTGMYRDYRKWAHSGSFGGYSSYLYMLPDMKIGVFVAVNGGGDTYGAMRKIIYYSFDTLLELYPSLHFNSTTVNDPEEESHRKINPSPIFTEKSVNDDKPILYQPKSLEPEFDKLTGSFFHPLLGEMKISLQNRRSCQNNELYESLYVQIGALGTGWIENLAFYDSGIIHEKYLYPLSLEPSENEQCCFGARCRDVAKIIPGVYPLVGSNDSPSLDSWTDVNFIWDSPVWYVSDYDPVFTFHRDEFGEFSIEFRKGKSSSDVYLFTRNQIEEFEWIDRCNLNAQ</sequence>
<proteinExistence type="predicted"/>
<evidence type="ECO:0000313" key="2">
    <source>
        <dbReference type="EMBL" id="CBY31216.1"/>
    </source>
</evidence>
<dbReference type="PANTHER" id="PTHR46825:SF15">
    <property type="entry name" value="BETA-LACTAMASE-RELATED DOMAIN-CONTAINING PROTEIN"/>
    <property type="match status" value="1"/>
</dbReference>
<evidence type="ECO:0000259" key="1">
    <source>
        <dbReference type="Pfam" id="PF00144"/>
    </source>
</evidence>
<feature type="domain" description="Beta-lactamase-related" evidence="1">
    <location>
        <begin position="26"/>
        <end position="377"/>
    </location>
</feature>
<organism evidence="2">
    <name type="scientific">Oikopleura dioica</name>
    <name type="common">Tunicate</name>
    <dbReference type="NCBI Taxonomy" id="34765"/>
    <lineage>
        <taxon>Eukaryota</taxon>
        <taxon>Metazoa</taxon>
        <taxon>Chordata</taxon>
        <taxon>Tunicata</taxon>
        <taxon>Appendicularia</taxon>
        <taxon>Copelata</taxon>
        <taxon>Oikopleuridae</taxon>
        <taxon>Oikopleura</taxon>
    </lineage>
</organism>
<dbReference type="InterPro" id="IPR012338">
    <property type="entry name" value="Beta-lactam/transpept-like"/>
</dbReference>
<dbReference type="InterPro" id="IPR001466">
    <property type="entry name" value="Beta-lactam-related"/>
</dbReference>
<accession>E4Y6G6</accession>
<dbReference type="PANTHER" id="PTHR46825">
    <property type="entry name" value="D-ALANYL-D-ALANINE-CARBOXYPEPTIDASE/ENDOPEPTIDASE AMPH"/>
    <property type="match status" value="1"/>
</dbReference>
<dbReference type="Pfam" id="PF00144">
    <property type="entry name" value="Beta-lactamase"/>
    <property type="match status" value="1"/>
</dbReference>
<dbReference type="Gene3D" id="3.40.710.10">
    <property type="entry name" value="DD-peptidase/beta-lactamase superfamily"/>
    <property type="match status" value="1"/>
</dbReference>
<gene>
    <name evidence="2" type="ORF">GSOID_T00025109001</name>
</gene>
<name>E4Y6G6_OIKDI</name>
<protein>
    <recommendedName>
        <fullName evidence="1">Beta-lactamase-related domain-containing protein</fullName>
    </recommendedName>
</protein>
<dbReference type="InterPro" id="IPR050491">
    <property type="entry name" value="AmpC-like"/>
</dbReference>
<dbReference type="SUPFAM" id="SSF56601">
    <property type="entry name" value="beta-lactamase/transpeptidase-like"/>
    <property type="match status" value="1"/>
</dbReference>